<proteinExistence type="predicted"/>
<accession>A0ABS6KA24</accession>
<feature type="transmembrane region" description="Helical" evidence="8">
    <location>
        <begin position="112"/>
        <end position="137"/>
    </location>
</feature>
<protein>
    <submittedName>
        <fullName evidence="9">Uncharacterized protein</fullName>
    </submittedName>
</protein>
<evidence type="ECO:0000256" key="3">
    <source>
        <dbReference type="ARBA" id="ARBA00022475"/>
    </source>
</evidence>
<dbReference type="PANTHER" id="PTHR32195:SF26">
    <property type="entry name" value="TRYPTOPHAN OR TYROSINE TRANSPORTER PROTEIN"/>
    <property type="match status" value="1"/>
</dbReference>
<keyword evidence="2" id="KW-0813">Transport</keyword>
<keyword evidence="6 8" id="KW-1133">Transmembrane helix</keyword>
<dbReference type="Pfam" id="PF03222">
    <property type="entry name" value="Trp_Tyr_perm"/>
    <property type="match status" value="1"/>
</dbReference>
<feature type="transmembrane region" description="Helical" evidence="8">
    <location>
        <begin position="217"/>
        <end position="239"/>
    </location>
</feature>
<comment type="subcellular location">
    <subcellularLocation>
        <location evidence="1">Cell inner membrane</location>
        <topology evidence="1">Multi-pass membrane protein</topology>
    </subcellularLocation>
</comment>
<comment type="caution">
    <text evidence="9">The sequence shown here is derived from an EMBL/GenBank/DDBJ whole genome shotgun (WGS) entry which is preliminary data.</text>
</comment>
<dbReference type="InterPro" id="IPR018227">
    <property type="entry name" value="Amino_acid_transport_2"/>
</dbReference>
<sequence>MKKQLTTWESACIITGYGIGGGVMAMPYLAEKNGIPISLLILAAAFAASYILHMMIAEMAVKSGDNPQLIQVFSRYLFQGRFQKVLTIAFFVIMALVLFTNLAVYISGAAEIINAALGIPMLAARLCFYAVAALVVLFGLKAVGVSEKAAVLVIFVMIGILAAASLMRPQRGLPMAPGTWNQGMAYFGMAMFAFSAFFSIPQAVTGLNRDTKKIRKAVFLGLMNNLVLIIVITLCSLVSSGEVTEMAMIGWSKGIGAWAQVVGSIFMVLAMLTTYWSISLALGDIVQEQMKWGRKACWVAATVPSLLLTFLPIAGFMEFMRLAGGLIAILVAILVVPAYRKASREEGESMLGRFGTTGMQILIMIAYIFMAVGNVVSV</sequence>
<evidence type="ECO:0000256" key="2">
    <source>
        <dbReference type="ARBA" id="ARBA00022448"/>
    </source>
</evidence>
<evidence type="ECO:0000256" key="5">
    <source>
        <dbReference type="ARBA" id="ARBA00022692"/>
    </source>
</evidence>
<feature type="transmembrane region" description="Helical" evidence="8">
    <location>
        <begin position="35"/>
        <end position="52"/>
    </location>
</feature>
<keyword evidence="5 8" id="KW-0812">Transmembrane</keyword>
<keyword evidence="3" id="KW-1003">Cell membrane</keyword>
<evidence type="ECO:0000256" key="1">
    <source>
        <dbReference type="ARBA" id="ARBA00004429"/>
    </source>
</evidence>
<dbReference type="PANTHER" id="PTHR32195">
    <property type="entry name" value="OS07G0662800 PROTEIN"/>
    <property type="match status" value="1"/>
</dbReference>
<gene>
    <name evidence="9" type="ORF">KTH90_15125</name>
</gene>
<evidence type="ECO:0000256" key="8">
    <source>
        <dbReference type="SAM" id="Phobius"/>
    </source>
</evidence>
<evidence type="ECO:0000313" key="9">
    <source>
        <dbReference type="EMBL" id="MBU9727347.1"/>
    </source>
</evidence>
<reference evidence="9 10" key="1">
    <citation type="submission" date="2021-06" db="EMBL/GenBank/DDBJ databases">
        <title>Description of novel taxa of the family Lachnospiraceae.</title>
        <authorList>
            <person name="Chaplin A.V."/>
            <person name="Sokolova S.R."/>
            <person name="Pikina A.P."/>
            <person name="Korzhanova M."/>
            <person name="Belova V."/>
            <person name="Korostin D."/>
            <person name="Efimov B.A."/>
        </authorList>
    </citation>
    <scope>NUCLEOTIDE SEQUENCE [LARGE SCALE GENOMIC DNA]</scope>
    <source>
        <strain evidence="9 10">ASD4241</strain>
    </source>
</reference>
<organism evidence="9 10">
    <name type="scientific">Diplocloster modestus</name>
    <dbReference type="NCBI Taxonomy" id="2850322"/>
    <lineage>
        <taxon>Bacteria</taxon>
        <taxon>Bacillati</taxon>
        <taxon>Bacillota</taxon>
        <taxon>Clostridia</taxon>
        <taxon>Lachnospirales</taxon>
        <taxon>Lachnospiraceae</taxon>
        <taxon>Diplocloster</taxon>
    </lineage>
</organism>
<dbReference type="Proteomes" id="UP001314681">
    <property type="component" value="Unassembled WGS sequence"/>
</dbReference>
<dbReference type="RefSeq" id="WP_158354075.1">
    <property type="nucleotide sequence ID" value="NZ_JAHQCX010000010.1"/>
</dbReference>
<dbReference type="Gene3D" id="1.20.1740.10">
    <property type="entry name" value="Amino acid/polyamine transporter I"/>
    <property type="match status" value="1"/>
</dbReference>
<feature type="transmembrane region" description="Helical" evidence="8">
    <location>
        <begin position="12"/>
        <end position="29"/>
    </location>
</feature>
<evidence type="ECO:0000256" key="6">
    <source>
        <dbReference type="ARBA" id="ARBA00022989"/>
    </source>
</evidence>
<keyword evidence="4" id="KW-0997">Cell inner membrane</keyword>
<keyword evidence="10" id="KW-1185">Reference proteome</keyword>
<feature type="transmembrane region" description="Helical" evidence="8">
    <location>
        <begin position="186"/>
        <end position="205"/>
    </location>
</feature>
<evidence type="ECO:0000256" key="7">
    <source>
        <dbReference type="ARBA" id="ARBA00023136"/>
    </source>
</evidence>
<feature type="transmembrane region" description="Helical" evidence="8">
    <location>
        <begin position="85"/>
        <end position="106"/>
    </location>
</feature>
<feature type="transmembrane region" description="Helical" evidence="8">
    <location>
        <begin position="319"/>
        <end position="339"/>
    </location>
</feature>
<feature type="transmembrane region" description="Helical" evidence="8">
    <location>
        <begin position="351"/>
        <end position="372"/>
    </location>
</feature>
<evidence type="ECO:0000256" key="4">
    <source>
        <dbReference type="ARBA" id="ARBA00022519"/>
    </source>
</evidence>
<keyword evidence="7 8" id="KW-0472">Membrane</keyword>
<evidence type="ECO:0000313" key="10">
    <source>
        <dbReference type="Proteomes" id="UP001314681"/>
    </source>
</evidence>
<feature type="transmembrane region" description="Helical" evidence="8">
    <location>
        <begin position="149"/>
        <end position="166"/>
    </location>
</feature>
<name>A0ABS6KA24_9FIRM</name>
<dbReference type="EMBL" id="JAHQCX010000010">
    <property type="protein sequence ID" value="MBU9727347.1"/>
    <property type="molecule type" value="Genomic_DNA"/>
</dbReference>
<feature type="transmembrane region" description="Helical" evidence="8">
    <location>
        <begin position="295"/>
        <end position="313"/>
    </location>
</feature>
<feature type="transmembrane region" description="Helical" evidence="8">
    <location>
        <begin position="259"/>
        <end position="283"/>
    </location>
</feature>